<evidence type="ECO:0000313" key="1">
    <source>
        <dbReference type="EMBL" id="KAL3395944.1"/>
    </source>
</evidence>
<name>A0ABD2WSX9_9HYME</name>
<gene>
    <name evidence="1" type="ORF">TKK_010095</name>
</gene>
<reference evidence="1 2" key="1">
    <citation type="journal article" date="2024" name="bioRxiv">
        <title>A reference genome for Trichogramma kaykai: A tiny desert-dwelling parasitoid wasp with competing sex-ratio distorters.</title>
        <authorList>
            <person name="Culotta J."/>
            <person name="Lindsey A.R."/>
        </authorList>
    </citation>
    <scope>NUCLEOTIDE SEQUENCE [LARGE SCALE GENOMIC DNA]</scope>
    <source>
        <strain evidence="1 2">KSX58</strain>
    </source>
</reference>
<dbReference type="Proteomes" id="UP001627154">
    <property type="component" value="Unassembled WGS sequence"/>
</dbReference>
<proteinExistence type="predicted"/>
<dbReference type="AlphaFoldDB" id="A0ABD2WSX9"/>
<accession>A0ABD2WSX9</accession>
<protein>
    <recommendedName>
        <fullName evidence="3">Retrotransposon gag domain-containing protein</fullName>
    </recommendedName>
</protein>
<sequence length="242" mass="27940">MMQTSERFNGASSSGVWLVEETDTRLRSNTLSTTPTSMALLHDWLLLIPDYEGRPERLDTFCSAVRYVAGQLGSAYQRPLLFALSRKLRGGPLLTFRHRIHRYASVEEFLASLRAYFGSQGGESELLDQLKMARQTRRESVVEYAARIDRLATRLCSIYRQEEEDEKTSGSNEKAIWSIAAASFRRGLLKAEIEIGLAACELDTLEDAVKVALVIDREIRCRRKFYEHWTYKSRRSRERYKR</sequence>
<evidence type="ECO:0000313" key="2">
    <source>
        <dbReference type="Proteomes" id="UP001627154"/>
    </source>
</evidence>
<evidence type="ECO:0008006" key="3">
    <source>
        <dbReference type="Google" id="ProtNLM"/>
    </source>
</evidence>
<organism evidence="1 2">
    <name type="scientific">Trichogramma kaykai</name>
    <dbReference type="NCBI Taxonomy" id="54128"/>
    <lineage>
        <taxon>Eukaryota</taxon>
        <taxon>Metazoa</taxon>
        <taxon>Ecdysozoa</taxon>
        <taxon>Arthropoda</taxon>
        <taxon>Hexapoda</taxon>
        <taxon>Insecta</taxon>
        <taxon>Pterygota</taxon>
        <taxon>Neoptera</taxon>
        <taxon>Endopterygota</taxon>
        <taxon>Hymenoptera</taxon>
        <taxon>Apocrita</taxon>
        <taxon>Proctotrupomorpha</taxon>
        <taxon>Chalcidoidea</taxon>
        <taxon>Trichogrammatidae</taxon>
        <taxon>Trichogramma</taxon>
    </lineage>
</organism>
<dbReference type="EMBL" id="JBJJXI010000076">
    <property type="protein sequence ID" value="KAL3395944.1"/>
    <property type="molecule type" value="Genomic_DNA"/>
</dbReference>
<comment type="caution">
    <text evidence="1">The sequence shown here is derived from an EMBL/GenBank/DDBJ whole genome shotgun (WGS) entry which is preliminary data.</text>
</comment>
<keyword evidence="2" id="KW-1185">Reference proteome</keyword>